<dbReference type="PANTHER" id="PTHR43345">
    <property type="entry name" value="3-ISOPROPYLMALATE DEHYDRATASE SMALL SUBUNIT 2-RELATED-RELATED"/>
    <property type="match status" value="1"/>
</dbReference>
<protein>
    <recommendedName>
        <fullName evidence="3">3-isopropylmalate dehydratase small subunit</fullName>
        <ecNumber evidence="3">4.2.1.33</ecNumber>
    </recommendedName>
    <alternativeName>
        <fullName evidence="3">Alpha-IPM isomerase</fullName>
        <shortName evidence="3">IPMI</shortName>
    </alternativeName>
    <alternativeName>
        <fullName evidence="3">Isopropylmalate isomerase</fullName>
    </alternativeName>
</protein>
<dbReference type="InterPro" id="IPR050075">
    <property type="entry name" value="LeuD"/>
</dbReference>
<keyword evidence="2 3" id="KW-0456">Lyase</keyword>
<dbReference type="AlphaFoldDB" id="A0A1F4T7T9"/>
<dbReference type="InterPro" id="IPR033940">
    <property type="entry name" value="IPMI_Swivel"/>
</dbReference>
<gene>
    <name evidence="3" type="primary">leuD</name>
    <name evidence="5" type="ORF">A3K49_07510</name>
</gene>
<comment type="similarity">
    <text evidence="1 3">Belongs to the LeuD family. LeuD type 2 subfamily.</text>
</comment>
<dbReference type="Proteomes" id="UP000178602">
    <property type="component" value="Unassembled WGS sequence"/>
</dbReference>
<reference evidence="5 6" key="1">
    <citation type="journal article" date="2016" name="Nat. Commun.">
        <title>Thousands of microbial genomes shed light on interconnected biogeochemical processes in an aquifer system.</title>
        <authorList>
            <person name="Anantharaman K."/>
            <person name="Brown C.T."/>
            <person name="Hug L.A."/>
            <person name="Sharon I."/>
            <person name="Castelle C.J."/>
            <person name="Probst A.J."/>
            <person name="Thomas B.C."/>
            <person name="Singh A."/>
            <person name="Wilkins M.J."/>
            <person name="Karaoz U."/>
            <person name="Brodie E.L."/>
            <person name="Williams K.H."/>
            <person name="Hubbard S.S."/>
            <person name="Banfield J.F."/>
        </authorList>
    </citation>
    <scope>NUCLEOTIDE SEQUENCE [LARGE SCALE GENOMIC DNA]</scope>
</reference>
<dbReference type="Pfam" id="PF00694">
    <property type="entry name" value="Aconitase_C"/>
    <property type="match status" value="1"/>
</dbReference>
<dbReference type="NCBIfam" id="TIGR02084">
    <property type="entry name" value="leud"/>
    <property type="match status" value="1"/>
</dbReference>
<dbReference type="GO" id="GO:0003861">
    <property type="term" value="F:3-isopropylmalate dehydratase activity"/>
    <property type="evidence" value="ECO:0007669"/>
    <property type="project" value="UniProtKB-UniRule"/>
</dbReference>
<sequence>MRGKAWKFGNNIDTDLIIPARYLNTSDPAELAKYAMEDADPEWVDKMNPGDFIVAGDNFGCGSSREHAPLALKAAGVSAVIAKSFARIFYRNAINIGLPILESPQAAEEINEGDNLEVELASGTIKDKTSDKTYKAQAFPEFMQKIVNKGGLINYLKAKA</sequence>
<dbReference type="Gene3D" id="3.20.19.10">
    <property type="entry name" value="Aconitase, domain 4"/>
    <property type="match status" value="1"/>
</dbReference>
<comment type="catalytic activity">
    <reaction evidence="3">
        <text>(2R,3S)-3-isopropylmalate = (2S)-2-isopropylmalate</text>
        <dbReference type="Rhea" id="RHEA:32287"/>
        <dbReference type="ChEBI" id="CHEBI:1178"/>
        <dbReference type="ChEBI" id="CHEBI:35121"/>
        <dbReference type="EC" id="4.2.1.33"/>
    </reaction>
</comment>
<dbReference type="EC" id="4.2.1.33" evidence="3"/>
<dbReference type="InterPro" id="IPR015928">
    <property type="entry name" value="Aconitase/3IPM_dehydase_swvl"/>
</dbReference>
<feature type="domain" description="Aconitase A/isopropylmalate dehydratase small subunit swivel" evidence="4">
    <location>
        <begin position="20"/>
        <end position="101"/>
    </location>
</feature>
<dbReference type="UniPathway" id="UPA00048">
    <property type="reaction ID" value="UER00071"/>
</dbReference>
<keyword evidence="3" id="KW-0028">Amino-acid biosynthesis</keyword>
<dbReference type="NCBIfam" id="TIGR02087">
    <property type="entry name" value="LEUD_arch"/>
    <property type="match status" value="1"/>
</dbReference>
<evidence type="ECO:0000313" key="6">
    <source>
        <dbReference type="Proteomes" id="UP000178602"/>
    </source>
</evidence>
<dbReference type="InterPro" id="IPR011827">
    <property type="entry name" value="LeuD_type2/HacB/DmdB"/>
</dbReference>
<evidence type="ECO:0000259" key="4">
    <source>
        <dbReference type="Pfam" id="PF00694"/>
    </source>
</evidence>
<name>A0A1F4T7T9_UNCSA</name>
<evidence type="ECO:0000256" key="2">
    <source>
        <dbReference type="ARBA" id="ARBA00023239"/>
    </source>
</evidence>
<accession>A0A1F4T7T9</accession>
<evidence type="ECO:0000313" key="5">
    <source>
        <dbReference type="EMBL" id="OGC28774.1"/>
    </source>
</evidence>
<evidence type="ECO:0000256" key="3">
    <source>
        <dbReference type="HAMAP-Rule" id="MF_01032"/>
    </source>
</evidence>
<proteinExistence type="inferred from homology"/>
<dbReference type="GO" id="GO:0009098">
    <property type="term" value="P:L-leucine biosynthetic process"/>
    <property type="evidence" value="ECO:0007669"/>
    <property type="project" value="UniProtKB-UniRule"/>
</dbReference>
<keyword evidence="3" id="KW-0432">Leucine biosynthesis</keyword>
<keyword evidence="3" id="KW-0100">Branched-chain amino acid biosynthesis</keyword>
<dbReference type="EMBL" id="MEUG01000001">
    <property type="protein sequence ID" value="OGC28774.1"/>
    <property type="molecule type" value="Genomic_DNA"/>
</dbReference>
<dbReference type="HAMAP" id="MF_01032">
    <property type="entry name" value="LeuD_type2"/>
    <property type="match status" value="1"/>
</dbReference>
<comment type="caution">
    <text evidence="5">The sequence shown here is derived from an EMBL/GenBank/DDBJ whole genome shotgun (WGS) entry which is preliminary data.</text>
</comment>
<comment type="function">
    <text evidence="3">Catalyzes the isomerization between 2-isopropylmalate and 3-isopropylmalate, via the formation of 2-isopropylmaleate.</text>
</comment>
<dbReference type="InterPro" id="IPR000573">
    <property type="entry name" value="AconitaseA/IPMdHydase_ssu_swvl"/>
</dbReference>
<evidence type="ECO:0000256" key="1">
    <source>
        <dbReference type="ARBA" id="ARBA00009869"/>
    </source>
</evidence>
<dbReference type="PANTHER" id="PTHR43345:SF2">
    <property type="entry name" value="3-ISOPROPYLMALATE DEHYDRATASE SMALL SUBUNIT 1"/>
    <property type="match status" value="1"/>
</dbReference>
<comment type="subunit">
    <text evidence="3">Heterodimer of LeuC and LeuD.</text>
</comment>
<dbReference type="SUPFAM" id="SSF52016">
    <property type="entry name" value="LeuD/IlvD-like"/>
    <property type="match status" value="1"/>
</dbReference>
<dbReference type="FunFam" id="3.20.19.10:FF:000007">
    <property type="entry name" value="Isopropylmalate/citramalate isomerase small subunit"/>
    <property type="match status" value="1"/>
</dbReference>
<organism evidence="5 6">
    <name type="scientific">candidate division WOR-1 bacterium RIFOXYC12_FULL_54_18</name>
    <dbReference type="NCBI Taxonomy" id="1802584"/>
    <lineage>
        <taxon>Bacteria</taxon>
        <taxon>Bacillati</taxon>
        <taxon>Saganbacteria</taxon>
    </lineage>
</organism>
<dbReference type="CDD" id="cd01577">
    <property type="entry name" value="IPMI_Swivel"/>
    <property type="match status" value="1"/>
</dbReference>
<comment type="pathway">
    <text evidence="3">Amino-acid biosynthesis; L-leucine biosynthesis; L-leucine from 3-methyl-2-oxobutanoate: step 2/4.</text>
</comment>
<dbReference type="InterPro" id="IPR011824">
    <property type="entry name" value="LeuD/DmdB_bac"/>
</dbReference>